<organism evidence="1">
    <name type="scientific">Helicobacter pylori</name>
    <name type="common">Campylobacter pylori</name>
    <dbReference type="NCBI Taxonomy" id="210"/>
    <lineage>
        <taxon>Bacteria</taxon>
        <taxon>Pseudomonadati</taxon>
        <taxon>Campylobacterota</taxon>
        <taxon>Epsilonproteobacteria</taxon>
        <taxon>Campylobacterales</taxon>
        <taxon>Helicobacteraceae</taxon>
        <taxon>Helicobacter</taxon>
    </lineage>
</organism>
<proteinExistence type="predicted"/>
<evidence type="ECO:0000313" key="1">
    <source>
        <dbReference type="EMBL" id="AAM22659.1"/>
    </source>
</evidence>
<accession>Q8KKD7</accession>
<protein>
    <submittedName>
        <fullName evidence="1">Uncharacterized protein</fullName>
    </submittedName>
</protein>
<dbReference type="AlphaFoldDB" id="Q8KKD7"/>
<keyword evidence="1" id="KW-0614">Plasmid</keyword>
<reference evidence="1" key="1">
    <citation type="journal article" date="2002" name="J. Bacteriol.">
        <title>Characterization of two cryptic Helicobacter pylori plasmids: a putative source for horizontal gene transfer and gene shuffling.</title>
        <authorList>
            <person name="Hofreuter D."/>
            <person name="Haas R."/>
        </authorList>
    </citation>
    <scope>NUCLEOTIDE SEQUENCE</scope>
    <source>
        <strain evidence="1">P8</strain>
        <plasmid evidence="1">pHel4</plasmid>
    </source>
</reference>
<dbReference type="EMBL" id="AF469112">
    <property type="protein sequence ID" value="AAM22659.1"/>
    <property type="molecule type" value="Genomic_DNA"/>
</dbReference>
<name>Q8KKD7_HELPX</name>
<sequence length="106" mass="12246">MIAFKQVIHAFKMIDSFKNIIKFDIGVFFSYQSGFVKNMSGLFVGQTASFNAIRVVRKFDLDQVVNAIFDGILSFVIQFFYEFSYHASVFSPVVFLEPIFQVLMIF</sequence>
<geneLocation type="plasmid" evidence="1">
    <name>pHel4</name>
</geneLocation>
<gene>
    <name evidence="1" type="primary">orf4N</name>
</gene>